<evidence type="ECO:0000313" key="5">
    <source>
        <dbReference type="EMBL" id="ANC67858.1"/>
    </source>
</evidence>
<evidence type="ECO:0000256" key="2">
    <source>
        <dbReference type="ARBA" id="ARBA00023125"/>
    </source>
</evidence>
<dbReference type="Pfam" id="PF12833">
    <property type="entry name" value="HTH_18"/>
    <property type="match status" value="1"/>
</dbReference>
<dbReference type="PROSITE" id="PS00041">
    <property type="entry name" value="HTH_ARAC_FAMILY_1"/>
    <property type="match status" value="1"/>
</dbReference>
<proteinExistence type="predicted"/>
<keyword evidence="1" id="KW-0805">Transcription regulation</keyword>
<feature type="domain" description="HTH araC/xylS-type" evidence="4">
    <location>
        <begin position="195"/>
        <end position="293"/>
    </location>
</feature>
<dbReference type="InterPro" id="IPR018062">
    <property type="entry name" value="HTH_AraC-typ_CS"/>
</dbReference>
<name>A0A168S4I7_XANAU</name>
<dbReference type="EMBL" id="KU922119">
    <property type="protein sequence ID" value="ANC67858.1"/>
    <property type="molecule type" value="Genomic_DNA"/>
</dbReference>
<evidence type="ECO:0000259" key="4">
    <source>
        <dbReference type="PROSITE" id="PS01124"/>
    </source>
</evidence>
<protein>
    <submittedName>
        <fullName evidence="5">AraC family transcriptional regulator</fullName>
    </submittedName>
</protein>
<organism evidence="5">
    <name type="scientific">Xanthobacter autotrophicus</name>
    <dbReference type="NCBI Taxonomy" id="280"/>
    <lineage>
        <taxon>Bacteria</taxon>
        <taxon>Pseudomonadati</taxon>
        <taxon>Pseudomonadota</taxon>
        <taxon>Alphaproteobacteria</taxon>
        <taxon>Hyphomicrobiales</taxon>
        <taxon>Xanthobacteraceae</taxon>
        <taxon>Xanthobacter</taxon>
    </lineage>
</organism>
<dbReference type="GO" id="GO:0003700">
    <property type="term" value="F:DNA-binding transcription factor activity"/>
    <property type="evidence" value="ECO:0007669"/>
    <property type="project" value="InterPro"/>
</dbReference>
<keyword evidence="3" id="KW-0804">Transcription</keyword>
<dbReference type="SUPFAM" id="SSF46689">
    <property type="entry name" value="Homeodomain-like"/>
    <property type="match status" value="2"/>
</dbReference>
<sequence length="295" mass="32759">MRTHDIGSWPRNATLASSEGRGWSNIHAALIAVDTWAGELTPVGNPCLGYCVSRPARIRRRVSRGGRMEDATLRPRQFHLIPGLEASEWHRHGRSEMLTLYLRQERLDEMAGRICSAHVGRVELEVPLGVNDPLLEQLALSVLTVLRDREDGSSQIYADELAHAAYAHVVRSYTAAGRSSRIGEDTGAAPEHLLHRVCEMIEDRLAEELPLDLLACEAGLSPRSLSRAFNRRFGMSVHQYILSQRILRAKELLISTDLPIAEVALETGFSSQSHLAATFRKHMGVTPGLFRSTSD</sequence>
<dbReference type="PRINTS" id="PR00032">
    <property type="entry name" value="HTHARAC"/>
</dbReference>
<keyword evidence="2" id="KW-0238">DNA-binding</keyword>
<dbReference type="GO" id="GO:0043565">
    <property type="term" value="F:sequence-specific DNA binding"/>
    <property type="evidence" value="ECO:0007669"/>
    <property type="project" value="InterPro"/>
</dbReference>
<dbReference type="PANTHER" id="PTHR46796:SF6">
    <property type="entry name" value="ARAC SUBFAMILY"/>
    <property type="match status" value="1"/>
</dbReference>
<dbReference type="PANTHER" id="PTHR46796">
    <property type="entry name" value="HTH-TYPE TRANSCRIPTIONAL ACTIVATOR RHAS-RELATED"/>
    <property type="match status" value="1"/>
</dbReference>
<evidence type="ECO:0000256" key="3">
    <source>
        <dbReference type="ARBA" id="ARBA00023163"/>
    </source>
</evidence>
<dbReference type="InterPro" id="IPR050204">
    <property type="entry name" value="AraC_XylS_family_regulators"/>
</dbReference>
<gene>
    <name evidence="5" type="primary">araC1</name>
</gene>
<dbReference type="PROSITE" id="PS01124">
    <property type="entry name" value="HTH_ARAC_FAMILY_2"/>
    <property type="match status" value="1"/>
</dbReference>
<dbReference type="InterPro" id="IPR020449">
    <property type="entry name" value="Tscrpt_reg_AraC-type_HTH"/>
</dbReference>
<dbReference type="InterPro" id="IPR009057">
    <property type="entry name" value="Homeodomain-like_sf"/>
</dbReference>
<dbReference type="AlphaFoldDB" id="A0A168S4I7"/>
<accession>A0A168S4I7</accession>
<dbReference type="Gene3D" id="1.10.10.60">
    <property type="entry name" value="Homeodomain-like"/>
    <property type="match status" value="2"/>
</dbReference>
<dbReference type="SMART" id="SM00342">
    <property type="entry name" value="HTH_ARAC"/>
    <property type="match status" value="1"/>
</dbReference>
<reference evidence="5" key="1">
    <citation type="submission" date="2016-03" db="EMBL/GenBank/DDBJ databases">
        <authorList>
            <person name="Ploux O."/>
        </authorList>
    </citation>
    <scope>NUCLEOTIDE SEQUENCE</scope>
    <source>
        <strain evidence="5">EL4</strain>
    </source>
</reference>
<dbReference type="InterPro" id="IPR018060">
    <property type="entry name" value="HTH_AraC"/>
</dbReference>
<evidence type="ECO:0000256" key="1">
    <source>
        <dbReference type="ARBA" id="ARBA00023015"/>
    </source>
</evidence>